<sequence length="432" mass="49473">MKSVQYIFIVVSLFVTSASQAINLVKVQGKEDLPVEKQHALLPYAFYNDSTEFAVAAAFFGIGYLQPQTVMVANAFYSSNDSSSFFLYLQDYRLSNRWFVDLKLLTSDWGEFDSYRAGNPNFPDERAGSNDSDKDNFILSKGSDNYHRVNFRYLLPIGDGRGDPLHTFVVDQQGLLVPGYEAGAREWNPFTSGRTRFDVEAFYREQDLEDEFDNQAEFKTNGLTFFLDYDNTDYYRNPTQGSRQSLSVIRDWGMQDDDGASWTAIQFEASKYFSFGQTQSALQRVLALNLWYSDSPTWDSFDKRGEDKVFHRPPSFAGSTLGGLDRMKAYSTARFNDRSAVYYAAEYRHMPAYNPFPKIPLLKYLNIPWWQWVGFAEVGRVHDEWDYSELHKDLKWDVGAGLRVDAEGIVVRVDIAQGGEGSNVQMFIGHTF</sequence>
<dbReference type="Proteomes" id="UP001165393">
    <property type="component" value="Unassembled WGS sequence"/>
</dbReference>
<feature type="chain" id="PRO_5041207855" description="Bacterial surface antigen (D15) domain-containing protein" evidence="1">
    <location>
        <begin position="22"/>
        <end position="432"/>
    </location>
</feature>
<proteinExistence type="predicted"/>
<keyword evidence="3" id="KW-1185">Reference proteome</keyword>
<evidence type="ECO:0000313" key="2">
    <source>
        <dbReference type="EMBL" id="MCM2679384.1"/>
    </source>
</evidence>
<organism evidence="2 3">
    <name type="scientific">Echinimonas agarilytica</name>
    <dbReference type="NCBI Taxonomy" id="1215918"/>
    <lineage>
        <taxon>Bacteria</taxon>
        <taxon>Pseudomonadati</taxon>
        <taxon>Pseudomonadota</taxon>
        <taxon>Gammaproteobacteria</taxon>
        <taxon>Alteromonadales</taxon>
        <taxon>Echinimonadaceae</taxon>
        <taxon>Echinimonas</taxon>
    </lineage>
</organism>
<dbReference type="AlphaFoldDB" id="A0AA41W5G8"/>
<feature type="signal peptide" evidence="1">
    <location>
        <begin position="1"/>
        <end position="21"/>
    </location>
</feature>
<protein>
    <recommendedName>
        <fullName evidence="4">Bacterial surface antigen (D15) domain-containing protein</fullName>
    </recommendedName>
</protein>
<accession>A0AA41W5G8</accession>
<dbReference type="Gene3D" id="2.40.160.50">
    <property type="entry name" value="membrane protein fhac: a member of the omp85/tpsb transporter family"/>
    <property type="match status" value="1"/>
</dbReference>
<name>A0AA41W5G8_9GAMM</name>
<gene>
    <name evidence="2" type="ORF">NAF29_06835</name>
</gene>
<dbReference type="RefSeq" id="WP_251260730.1">
    <property type="nucleotide sequence ID" value="NZ_JAMQGP010000002.1"/>
</dbReference>
<evidence type="ECO:0000313" key="3">
    <source>
        <dbReference type="Proteomes" id="UP001165393"/>
    </source>
</evidence>
<keyword evidence="1" id="KW-0732">Signal</keyword>
<dbReference type="EMBL" id="JAMQGP010000002">
    <property type="protein sequence ID" value="MCM2679384.1"/>
    <property type="molecule type" value="Genomic_DNA"/>
</dbReference>
<reference evidence="2 3" key="1">
    <citation type="journal article" date="2013" name="Antonie Van Leeuwenhoek">
        <title>Echinimonas agarilytica gen. nov., sp. nov., a new gammaproteobacterium isolated from the sea urchin Strongylocentrotus intermedius.</title>
        <authorList>
            <person name="Nedashkovskaya O.I."/>
            <person name="Stenkova A.M."/>
            <person name="Zhukova N.V."/>
            <person name="Van Trappen S."/>
            <person name="Lee J.S."/>
            <person name="Kim S.B."/>
        </authorList>
    </citation>
    <scope>NUCLEOTIDE SEQUENCE [LARGE SCALE GENOMIC DNA]</scope>
    <source>
        <strain evidence="2 3">KMM 6351</strain>
    </source>
</reference>
<evidence type="ECO:0000256" key="1">
    <source>
        <dbReference type="SAM" id="SignalP"/>
    </source>
</evidence>
<evidence type="ECO:0008006" key="4">
    <source>
        <dbReference type="Google" id="ProtNLM"/>
    </source>
</evidence>
<comment type="caution">
    <text evidence="2">The sequence shown here is derived from an EMBL/GenBank/DDBJ whole genome shotgun (WGS) entry which is preliminary data.</text>
</comment>